<dbReference type="AlphaFoldDB" id="A0AAV9B0A4"/>
<accession>A0AAV9B0A4</accession>
<protein>
    <submittedName>
        <fullName evidence="1">Uncharacterized protein</fullName>
    </submittedName>
</protein>
<reference evidence="1" key="1">
    <citation type="journal article" date="2023" name="Nat. Commun.">
        <title>Diploid and tetraploid genomes of Acorus and the evolution of monocots.</title>
        <authorList>
            <person name="Ma L."/>
            <person name="Liu K.W."/>
            <person name="Li Z."/>
            <person name="Hsiao Y.Y."/>
            <person name="Qi Y."/>
            <person name="Fu T."/>
            <person name="Tang G.D."/>
            <person name="Zhang D."/>
            <person name="Sun W.H."/>
            <person name="Liu D.K."/>
            <person name="Li Y."/>
            <person name="Chen G.Z."/>
            <person name="Liu X.D."/>
            <person name="Liao X.Y."/>
            <person name="Jiang Y.T."/>
            <person name="Yu X."/>
            <person name="Hao Y."/>
            <person name="Huang J."/>
            <person name="Zhao X.W."/>
            <person name="Ke S."/>
            <person name="Chen Y.Y."/>
            <person name="Wu W.L."/>
            <person name="Hsu J.L."/>
            <person name="Lin Y.F."/>
            <person name="Huang M.D."/>
            <person name="Li C.Y."/>
            <person name="Huang L."/>
            <person name="Wang Z.W."/>
            <person name="Zhao X."/>
            <person name="Zhong W.Y."/>
            <person name="Peng D.H."/>
            <person name="Ahmad S."/>
            <person name="Lan S."/>
            <person name="Zhang J.S."/>
            <person name="Tsai W.C."/>
            <person name="Van de Peer Y."/>
            <person name="Liu Z.J."/>
        </authorList>
    </citation>
    <scope>NUCLEOTIDE SEQUENCE</scope>
    <source>
        <strain evidence="1">SCP</strain>
    </source>
</reference>
<comment type="caution">
    <text evidence="1">The sequence shown here is derived from an EMBL/GenBank/DDBJ whole genome shotgun (WGS) entry which is preliminary data.</text>
</comment>
<dbReference type="Proteomes" id="UP001179952">
    <property type="component" value="Unassembled WGS sequence"/>
</dbReference>
<evidence type="ECO:0000313" key="2">
    <source>
        <dbReference type="Proteomes" id="UP001179952"/>
    </source>
</evidence>
<name>A0AAV9B0A4_ACOGR</name>
<proteinExistence type="predicted"/>
<sequence>MSITSVSLSGSKVFSLPIVDSRISSSNATPATKPSSACRVRITTSRISSTTPNLFCSPTPDSLE</sequence>
<dbReference type="EMBL" id="JAUJYN010000006">
    <property type="protein sequence ID" value="KAK1269907.1"/>
    <property type="molecule type" value="Genomic_DNA"/>
</dbReference>
<organism evidence="1 2">
    <name type="scientific">Acorus gramineus</name>
    <name type="common">Dwarf sweet flag</name>
    <dbReference type="NCBI Taxonomy" id="55184"/>
    <lineage>
        <taxon>Eukaryota</taxon>
        <taxon>Viridiplantae</taxon>
        <taxon>Streptophyta</taxon>
        <taxon>Embryophyta</taxon>
        <taxon>Tracheophyta</taxon>
        <taxon>Spermatophyta</taxon>
        <taxon>Magnoliopsida</taxon>
        <taxon>Liliopsida</taxon>
        <taxon>Acoraceae</taxon>
        <taxon>Acorus</taxon>
    </lineage>
</organism>
<keyword evidence="2" id="KW-1185">Reference proteome</keyword>
<gene>
    <name evidence="1" type="ORF">QJS04_geneDACA018527</name>
</gene>
<reference evidence="1" key="2">
    <citation type="submission" date="2023-06" db="EMBL/GenBank/DDBJ databases">
        <authorList>
            <person name="Ma L."/>
            <person name="Liu K.-W."/>
            <person name="Li Z."/>
            <person name="Hsiao Y.-Y."/>
            <person name="Qi Y."/>
            <person name="Fu T."/>
            <person name="Tang G."/>
            <person name="Zhang D."/>
            <person name="Sun W.-H."/>
            <person name="Liu D.-K."/>
            <person name="Li Y."/>
            <person name="Chen G.-Z."/>
            <person name="Liu X.-D."/>
            <person name="Liao X.-Y."/>
            <person name="Jiang Y.-T."/>
            <person name="Yu X."/>
            <person name="Hao Y."/>
            <person name="Huang J."/>
            <person name="Zhao X.-W."/>
            <person name="Ke S."/>
            <person name="Chen Y.-Y."/>
            <person name="Wu W.-L."/>
            <person name="Hsu J.-L."/>
            <person name="Lin Y.-F."/>
            <person name="Huang M.-D."/>
            <person name="Li C.-Y."/>
            <person name="Huang L."/>
            <person name="Wang Z.-W."/>
            <person name="Zhao X."/>
            <person name="Zhong W.-Y."/>
            <person name="Peng D.-H."/>
            <person name="Ahmad S."/>
            <person name="Lan S."/>
            <person name="Zhang J.-S."/>
            <person name="Tsai W.-C."/>
            <person name="Van De Peer Y."/>
            <person name="Liu Z.-J."/>
        </authorList>
    </citation>
    <scope>NUCLEOTIDE SEQUENCE</scope>
    <source>
        <strain evidence="1">SCP</strain>
        <tissue evidence="1">Leaves</tissue>
    </source>
</reference>
<evidence type="ECO:0000313" key="1">
    <source>
        <dbReference type="EMBL" id="KAK1269907.1"/>
    </source>
</evidence>